<dbReference type="Proteomes" id="UP000662200">
    <property type="component" value="Unassembled WGS sequence"/>
</dbReference>
<reference evidence="3" key="2">
    <citation type="submission" date="2020-09" db="EMBL/GenBank/DDBJ databases">
        <authorList>
            <person name="Sun Q."/>
            <person name="Ohkuma M."/>
        </authorList>
    </citation>
    <scope>NUCLEOTIDE SEQUENCE</scope>
    <source>
        <strain evidence="3">JCM 3091</strain>
    </source>
</reference>
<evidence type="ECO:0000256" key="2">
    <source>
        <dbReference type="SAM" id="Phobius"/>
    </source>
</evidence>
<feature type="compositionally biased region" description="Low complexity" evidence="1">
    <location>
        <begin position="322"/>
        <end position="332"/>
    </location>
</feature>
<keyword evidence="4" id="KW-1185">Reference proteome</keyword>
<feature type="compositionally biased region" description="Pro residues" evidence="1">
    <location>
        <begin position="298"/>
        <end position="310"/>
    </location>
</feature>
<evidence type="ECO:0000313" key="3">
    <source>
        <dbReference type="EMBL" id="GGK15318.1"/>
    </source>
</evidence>
<reference evidence="3" key="1">
    <citation type="journal article" date="2014" name="Int. J. Syst. Evol. Microbiol.">
        <title>Complete genome sequence of Corynebacterium casei LMG S-19264T (=DSM 44701T), isolated from a smear-ripened cheese.</title>
        <authorList>
            <consortium name="US DOE Joint Genome Institute (JGI-PGF)"/>
            <person name="Walter F."/>
            <person name="Albersmeier A."/>
            <person name="Kalinowski J."/>
            <person name="Ruckert C."/>
        </authorList>
    </citation>
    <scope>NUCLEOTIDE SEQUENCE</scope>
    <source>
        <strain evidence="3">JCM 3091</strain>
    </source>
</reference>
<feature type="compositionally biased region" description="Low complexity" evidence="1">
    <location>
        <begin position="259"/>
        <end position="297"/>
    </location>
</feature>
<feature type="region of interest" description="Disordered" evidence="1">
    <location>
        <begin position="160"/>
        <end position="408"/>
    </location>
</feature>
<feature type="transmembrane region" description="Helical" evidence="2">
    <location>
        <begin position="54"/>
        <end position="76"/>
    </location>
</feature>
<dbReference type="EMBL" id="BMQC01000001">
    <property type="protein sequence ID" value="GGK15318.1"/>
    <property type="molecule type" value="Genomic_DNA"/>
</dbReference>
<feature type="transmembrane region" description="Helical" evidence="2">
    <location>
        <begin position="21"/>
        <end position="42"/>
    </location>
</feature>
<sequence>MSPETAPPTDPREAAAGMRAWFAYALVGANAALLLAALVGLLPSGRGPYSLYAAGRFSSFINVATIGFPVAAVYLATHRRPRLPGARLVTLAALVELGVAAACGTLFGAMIGLYGLVSYGPGAAAGLQAMLTWLAYLGLLAVAAVYGLRVWRALFARRRGPAGSPAVPTDRAGGPPADRTTFLRAGGAPPEQTSFLRTGAAPGATAAPGGASGSLGAAGRRGMSGLSEPAGTSIGGHGNTAPSGATAPMGGLPGPVVPAPSAADAPTRVDAPAAGAAPGRAPGAAGPSGDAPTAAGQPAPPPPAPEPPTVFVPASATPYQGGPPTVVPAAPVARPPRAVPRSGAVYGAPSRRPSPDVAAALAGQDPDRAAPPPPDATQVLSGPEGTQILPKATRPGPETTHLLPPHER</sequence>
<keyword evidence="2" id="KW-1133">Transmembrane helix</keyword>
<feature type="transmembrane region" description="Helical" evidence="2">
    <location>
        <begin position="133"/>
        <end position="151"/>
    </location>
</feature>
<feature type="transmembrane region" description="Helical" evidence="2">
    <location>
        <begin position="88"/>
        <end position="113"/>
    </location>
</feature>
<accession>A0A8J3FE40</accession>
<keyword evidence="2" id="KW-0812">Transmembrane</keyword>
<feature type="compositionally biased region" description="Low complexity" evidence="1">
    <location>
        <begin position="196"/>
        <end position="221"/>
    </location>
</feature>
<name>A0A8J3FE40_9ACTN</name>
<evidence type="ECO:0000313" key="4">
    <source>
        <dbReference type="Proteomes" id="UP000662200"/>
    </source>
</evidence>
<proteinExistence type="predicted"/>
<keyword evidence="2" id="KW-0472">Membrane</keyword>
<comment type="caution">
    <text evidence="3">The sequence shown here is derived from an EMBL/GenBank/DDBJ whole genome shotgun (WGS) entry which is preliminary data.</text>
</comment>
<evidence type="ECO:0000256" key="1">
    <source>
        <dbReference type="SAM" id="MobiDB-lite"/>
    </source>
</evidence>
<dbReference type="RefSeq" id="WP_189112474.1">
    <property type="nucleotide sequence ID" value="NZ_BMQC01000001.1"/>
</dbReference>
<gene>
    <name evidence="3" type="ORF">GCM10010124_04970</name>
</gene>
<protein>
    <submittedName>
        <fullName evidence="3">Uncharacterized protein</fullName>
    </submittedName>
</protein>
<organism evidence="3 4">
    <name type="scientific">Pilimelia terevasa</name>
    <dbReference type="NCBI Taxonomy" id="53372"/>
    <lineage>
        <taxon>Bacteria</taxon>
        <taxon>Bacillati</taxon>
        <taxon>Actinomycetota</taxon>
        <taxon>Actinomycetes</taxon>
        <taxon>Micromonosporales</taxon>
        <taxon>Micromonosporaceae</taxon>
        <taxon>Pilimelia</taxon>
    </lineage>
</organism>
<dbReference type="AlphaFoldDB" id="A0A8J3FE40"/>